<dbReference type="RefSeq" id="WP_096406465.1">
    <property type="nucleotide sequence ID" value="NZ_AP014597.1"/>
</dbReference>
<evidence type="ECO:0000313" key="5">
    <source>
        <dbReference type="Proteomes" id="UP000230742"/>
    </source>
</evidence>
<dbReference type="STRING" id="28131.BWX40_08900"/>
<organism evidence="3 4">
    <name type="scientific">Prevotella intermedia</name>
    <dbReference type="NCBI Taxonomy" id="28131"/>
    <lineage>
        <taxon>Bacteria</taxon>
        <taxon>Pseudomonadati</taxon>
        <taxon>Bacteroidota</taxon>
        <taxon>Bacteroidia</taxon>
        <taxon>Bacteroidales</taxon>
        <taxon>Prevotellaceae</taxon>
        <taxon>Prevotella</taxon>
    </lineage>
</organism>
<dbReference type="Proteomes" id="UP000217431">
    <property type="component" value="Chromosome I"/>
</dbReference>
<gene>
    <name evidence="2" type="ORF">CTM46_03900</name>
    <name evidence="3" type="ORF">PIOMA14_I_1797</name>
</gene>
<dbReference type="Proteomes" id="UP000230742">
    <property type="component" value="Chromosome 1"/>
</dbReference>
<protein>
    <recommendedName>
        <fullName evidence="6">Ubiquitin carboxyl-hydrolase</fullName>
    </recommendedName>
</protein>
<sequence length="90" mass="10788">MIFFNLPKPRRFHHEYIYVDERKERLNKLKEQVKLEGEGEKAMKTNDRKISFDFHSERNTRQKANNRFMTIVGIAAVLTILAVLLIVYFM</sequence>
<keyword evidence="1" id="KW-0812">Transmembrane</keyword>
<proteinExistence type="predicted"/>
<keyword evidence="1" id="KW-0472">Membrane</keyword>
<reference evidence="3 4" key="1">
    <citation type="journal article" date="2016" name="DNA Res.">
        <title>The complete genome sequencing of Prevotella intermedia strain OMA14 and a subsequent fine-scale, intra-species genomic comparison reveal an unusual amplification of conjugative and mobile transposons and identify a novel Prevotella-lineage-specific repeat.</title>
        <authorList>
            <person name="Naito M."/>
            <person name="Ogura Y."/>
            <person name="Itoh T."/>
            <person name="Shoji M."/>
            <person name="Okamoto M."/>
            <person name="Hayashi T."/>
            <person name="Nakayama K."/>
        </authorList>
    </citation>
    <scope>NUCLEOTIDE SEQUENCE [LARGE SCALE GENOMIC DNA]</scope>
    <source>
        <strain evidence="3 4">OMA14</strain>
    </source>
</reference>
<evidence type="ECO:0008006" key="6">
    <source>
        <dbReference type="Google" id="ProtNLM"/>
    </source>
</evidence>
<keyword evidence="1" id="KW-1133">Transmembrane helix</keyword>
<evidence type="ECO:0000256" key="1">
    <source>
        <dbReference type="SAM" id="Phobius"/>
    </source>
</evidence>
<evidence type="ECO:0000313" key="3">
    <source>
        <dbReference type="EMBL" id="BAU18305.1"/>
    </source>
</evidence>
<evidence type="ECO:0000313" key="2">
    <source>
        <dbReference type="EMBL" id="ATV30663.1"/>
    </source>
</evidence>
<feature type="transmembrane region" description="Helical" evidence="1">
    <location>
        <begin position="68"/>
        <end position="89"/>
    </location>
</feature>
<name>A0A0S3ULE5_PREIN</name>
<evidence type="ECO:0000313" key="4">
    <source>
        <dbReference type="Proteomes" id="UP000217431"/>
    </source>
</evidence>
<reference evidence="2 5" key="2">
    <citation type="submission" date="2017-11" db="EMBL/GenBank/DDBJ databases">
        <title>Genome sequencing of Prevotella intermedia KCOM 1949.</title>
        <authorList>
            <person name="Kook J.-K."/>
            <person name="Park S.-N."/>
            <person name="Lim Y.K."/>
        </authorList>
    </citation>
    <scope>NUCLEOTIDE SEQUENCE [LARGE SCALE GENOMIC DNA]</scope>
    <source>
        <strain evidence="2 5">KCOM 1949</strain>
    </source>
</reference>
<dbReference type="EMBL" id="CP024727">
    <property type="protein sequence ID" value="ATV30663.1"/>
    <property type="molecule type" value="Genomic_DNA"/>
</dbReference>
<dbReference type="EMBL" id="AP014597">
    <property type="protein sequence ID" value="BAU18305.1"/>
    <property type="molecule type" value="Genomic_DNA"/>
</dbReference>
<dbReference type="AlphaFoldDB" id="A0A0S3ULE5"/>
<accession>A0A0S3ULE5</accession>